<protein>
    <submittedName>
        <fullName evidence="4">DNA-binding MarR family transcriptional regulator</fullName>
    </submittedName>
</protein>
<dbReference type="PROSITE" id="PS50995">
    <property type="entry name" value="HTH_MARR_2"/>
    <property type="match status" value="1"/>
</dbReference>
<reference evidence="4 5" key="1">
    <citation type="submission" date="2018-07" db="EMBL/GenBank/DDBJ databases">
        <title>Genomic Encyclopedia of Type Strains, Phase III (KMG-III): the genomes of soil and plant-associated and newly described type strains.</title>
        <authorList>
            <person name="Whitman W."/>
        </authorList>
    </citation>
    <scope>NUCLEOTIDE SEQUENCE [LARGE SCALE GENOMIC DNA]</scope>
    <source>
        <strain evidence="4 5">CECT 7031</strain>
    </source>
</reference>
<dbReference type="Pfam" id="PF01047">
    <property type="entry name" value="MarR"/>
    <property type="match status" value="1"/>
</dbReference>
<proteinExistence type="predicted"/>
<dbReference type="InterPro" id="IPR011991">
    <property type="entry name" value="ArsR-like_HTH"/>
</dbReference>
<dbReference type="SMART" id="SM00347">
    <property type="entry name" value="HTH_MARR"/>
    <property type="match status" value="1"/>
</dbReference>
<dbReference type="PANTHER" id="PTHR42756">
    <property type="entry name" value="TRANSCRIPTIONAL REGULATOR, MARR"/>
    <property type="match status" value="1"/>
</dbReference>
<name>A0A288QW18_9LACO</name>
<keyword evidence="5" id="KW-1185">Reference proteome</keyword>
<evidence type="ECO:0000256" key="2">
    <source>
        <dbReference type="ARBA" id="ARBA00023125"/>
    </source>
</evidence>
<organism evidence="4 5">
    <name type="scientific">Weissella soli</name>
    <dbReference type="NCBI Taxonomy" id="155866"/>
    <lineage>
        <taxon>Bacteria</taxon>
        <taxon>Bacillati</taxon>
        <taxon>Bacillota</taxon>
        <taxon>Bacilli</taxon>
        <taxon>Lactobacillales</taxon>
        <taxon>Lactobacillaceae</taxon>
        <taxon>Weissella</taxon>
    </lineage>
</organism>
<evidence type="ECO:0000256" key="3">
    <source>
        <dbReference type="ARBA" id="ARBA00023163"/>
    </source>
</evidence>
<dbReference type="InterPro" id="IPR036390">
    <property type="entry name" value="WH_DNA-bd_sf"/>
</dbReference>
<dbReference type="InterPro" id="IPR036388">
    <property type="entry name" value="WH-like_DNA-bd_sf"/>
</dbReference>
<dbReference type="CDD" id="cd00090">
    <property type="entry name" value="HTH_ARSR"/>
    <property type="match status" value="1"/>
</dbReference>
<dbReference type="GO" id="GO:0003677">
    <property type="term" value="F:DNA binding"/>
    <property type="evidence" value="ECO:0007669"/>
    <property type="project" value="UniProtKB-KW"/>
</dbReference>
<accession>A0A288QW18</accession>
<dbReference type="PROSITE" id="PS01117">
    <property type="entry name" value="HTH_MARR_1"/>
    <property type="match status" value="1"/>
</dbReference>
<dbReference type="AlphaFoldDB" id="A0A288QW18"/>
<dbReference type="InterPro" id="IPR000835">
    <property type="entry name" value="HTH_MarR-typ"/>
</dbReference>
<keyword evidence="2 4" id="KW-0238">DNA-binding</keyword>
<dbReference type="GO" id="GO:0003700">
    <property type="term" value="F:DNA-binding transcription factor activity"/>
    <property type="evidence" value="ECO:0007669"/>
    <property type="project" value="InterPro"/>
</dbReference>
<evidence type="ECO:0000256" key="1">
    <source>
        <dbReference type="ARBA" id="ARBA00023015"/>
    </source>
</evidence>
<keyword evidence="1" id="KW-0805">Transcription regulation</keyword>
<dbReference type="Gene3D" id="1.10.10.10">
    <property type="entry name" value="Winged helix-like DNA-binding domain superfamily/Winged helix DNA-binding domain"/>
    <property type="match status" value="1"/>
</dbReference>
<keyword evidence="3" id="KW-0804">Transcription</keyword>
<sequence>MKTMMKNENNPIFERTNIALVDVFNNVMWVEEAYLQSSDFRDITIKDMHTIAAIPLHGARTATELAGMVHLTPSAMTSAIDKLVRKGYVERERDETDRRMVYIKLTHRGKVVSRAHEAFHRSITHALFDTLDEVGAVQVEQVVLQLQDYLHQIKVRADE</sequence>
<evidence type="ECO:0000313" key="5">
    <source>
        <dbReference type="Proteomes" id="UP000254912"/>
    </source>
</evidence>
<evidence type="ECO:0000313" key="4">
    <source>
        <dbReference type="EMBL" id="RDL01605.1"/>
    </source>
</evidence>
<dbReference type="Proteomes" id="UP000254912">
    <property type="component" value="Unassembled WGS sequence"/>
</dbReference>
<comment type="caution">
    <text evidence="4">The sequence shown here is derived from an EMBL/GenBank/DDBJ whole genome shotgun (WGS) entry which is preliminary data.</text>
</comment>
<dbReference type="SUPFAM" id="SSF46785">
    <property type="entry name" value="Winged helix' DNA-binding domain"/>
    <property type="match status" value="1"/>
</dbReference>
<dbReference type="EMBL" id="QRAS01000004">
    <property type="protein sequence ID" value="RDL01605.1"/>
    <property type="molecule type" value="Genomic_DNA"/>
</dbReference>
<dbReference type="KEGG" id="wso:WSWS_00357"/>
<gene>
    <name evidence="4" type="ORF">DFP99_1512</name>
</gene>
<dbReference type="PANTHER" id="PTHR42756:SF1">
    <property type="entry name" value="TRANSCRIPTIONAL REPRESSOR OF EMRAB OPERON"/>
    <property type="match status" value="1"/>
</dbReference>
<dbReference type="InterPro" id="IPR023187">
    <property type="entry name" value="Tscrpt_reg_MarR-type_CS"/>
</dbReference>
<dbReference type="PRINTS" id="PR00598">
    <property type="entry name" value="HTHMARR"/>
</dbReference>